<name>A0ABU0APK7_9BACI</name>
<evidence type="ECO:0000256" key="1">
    <source>
        <dbReference type="SAM" id="Phobius"/>
    </source>
</evidence>
<proteinExistence type="predicted"/>
<dbReference type="RefSeq" id="WP_307477599.1">
    <property type="nucleotide sequence ID" value="NZ_JAUSUB010000022.1"/>
</dbReference>
<sequence length="40" mass="4689">MLLKNEQKAMLDEIWINFALLILFAAVFFVFAEDLKPSEE</sequence>
<keyword evidence="1" id="KW-0472">Membrane</keyword>
<keyword evidence="3" id="KW-1185">Reference proteome</keyword>
<evidence type="ECO:0000313" key="2">
    <source>
        <dbReference type="EMBL" id="MDQ0272313.1"/>
    </source>
</evidence>
<feature type="transmembrane region" description="Helical" evidence="1">
    <location>
        <begin position="14"/>
        <end position="32"/>
    </location>
</feature>
<accession>A0ABU0APK7</accession>
<keyword evidence="1" id="KW-0812">Transmembrane</keyword>
<reference evidence="2 3" key="1">
    <citation type="submission" date="2023-07" db="EMBL/GenBank/DDBJ databases">
        <title>Genomic Encyclopedia of Type Strains, Phase IV (KMG-IV): sequencing the most valuable type-strain genomes for metagenomic binning, comparative biology and taxonomic classification.</title>
        <authorList>
            <person name="Goeker M."/>
        </authorList>
    </citation>
    <scope>NUCLEOTIDE SEQUENCE [LARGE SCALE GENOMIC DNA]</scope>
    <source>
        <strain evidence="2 3">DSM 23494</strain>
    </source>
</reference>
<dbReference type="Proteomes" id="UP001238088">
    <property type="component" value="Unassembled WGS sequence"/>
</dbReference>
<comment type="caution">
    <text evidence="2">The sequence shown here is derived from an EMBL/GenBank/DDBJ whole genome shotgun (WGS) entry which is preliminary data.</text>
</comment>
<evidence type="ECO:0000313" key="3">
    <source>
        <dbReference type="Proteomes" id="UP001238088"/>
    </source>
</evidence>
<organism evidence="2 3">
    <name type="scientific">Cytobacillus purgationiresistens</name>
    <dbReference type="NCBI Taxonomy" id="863449"/>
    <lineage>
        <taxon>Bacteria</taxon>
        <taxon>Bacillati</taxon>
        <taxon>Bacillota</taxon>
        <taxon>Bacilli</taxon>
        <taxon>Bacillales</taxon>
        <taxon>Bacillaceae</taxon>
        <taxon>Cytobacillus</taxon>
    </lineage>
</organism>
<dbReference type="EMBL" id="JAUSUB010000022">
    <property type="protein sequence ID" value="MDQ0272313.1"/>
    <property type="molecule type" value="Genomic_DNA"/>
</dbReference>
<keyword evidence="1" id="KW-1133">Transmembrane helix</keyword>
<protein>
    <submittedName>
        <fullName evidence="2">Uncharacterized protein</fullName>
    </submittedName>
</protein>
<gene>
    <name evidence="2" type="ORF">J2S17_004205</name>
</gene>